<protein>
    <submittedName>
        <fullName evidence="2">Uncharacterized protein</fullName>
    </submittedName>
</protein>
<evidence type="ECO:0000313" key="2">
    <source>
        <dbReference type="EMBL" id="RDX91670.1"/>
    </source>
</evidence>
<feature type="compositionally biased region" description="Basic and acidic residues" evidence="1">
    <location>
        <begin position="42"/>
        <end position="72"/>
    </location>
</feature>
<evidence type="ECO:0000256" key="1">
    <source>
        <dbReference type="SAM" id="MobiDB-lite"/>
    </source>
</evidence>
<keyword evidence="3" id="KW-1185">Reference proteome</keyword>
<evidence type="ECO:0000313" key="3">
    <source>
        <dbReference type="Proteomes" id="UP000257109"/>
    </source>
</evidence>
<dbReference type="AlphaFoldDB" id="A0A371GMC5"/>
<dbReference type="Proteomes" id="UP000257109">
    <property type="component" value="Unassembled WGS sequence"/>
</dbReference>
<feature type="non-terminal residue" evidence="2">
    <location>
        <position position="1"/>
    </location>
</feature>
<dbReference type="EMBL" id="QJKJ01005062">
    <property type="protein sequence ID" value="RDX91670.1"/>
    <property type="molecule type" value="Genomic_DNA"/>
</dbReference>
<organism evidence="2 3">
    <name type="scientific">Mucuna pruriens</name>
    <name type="common">Velvet bean</name>
    <name type="synonym">Dolichos pruriens</name>
    <dbReference type="NCBI Taxonomy" id="157652"/>
    <lineage>
        <taxon>Eukaryota</taxon>
        <taxon>Viridiplantae</taxon>
        <taxon>Streptophyta</taxon>
        <taxon>Embryophyta</taxon>
        <taxon>Tracheophyta</taxon>
        <taxon>Spermatophyta</taxon>
        <taxon>Magnoliopsida</taxon>
        <taxon>eudicotyledons</taxon>
        <taxon>Gunneridae</taxon>
        <taxon>Pentapetalae</taxon>
        <taxon>rosids</taxon>
        <taxon>fabids</taxon>
        <taxon>Fabales</taxon>
        <taxon>Fabaceae</taxon>
        <taxon>Papilionoideae</taxon>
        <taxon>50 kb inversion clade</taxon>
        <taxon>NPAAA clade</taxon>
        <taxon>indigoferoid/millettioid clade</taxon>
        <taxon>Phaseoleae</taxon>
        <taxon>Mucuna</taxon>
    </lineage>
</organism>
<proteinExistence type="predicted"/>
<feature type="region of interest" description="Disordered" evidence="1">
    <location>
        <begin position="38"/>
        <end position="72"/>
    </location>
</feature>
<sequence length="177" mass="19986">MGYGKEQGGLVRFPPHVWSFDRGVLNVEDLVGEINLGGPFRLHTDDERRGARRDDRGHNGECSRREERRERSRSLQRVLAQHPGTIATISRGRSALTSQGLGERRGKHKVQTVLTGVNLTPLGGRKRSGPSITFDDRDMKHRTTGQDKPMVIYVVEAEYKIERVLVDQVVWPTFCIG</sequence>
<name>A0A371GMC5_MUCPR</name>
<dbReference type="OrthoDB" id="1752268at2759"/>
<accession>A0A371GMC5</accession>
<comment type="caution">
    <text evidence="2">The sequence shown here is derived from an EMBL/GenBank/DDBJ whole genome shotgun (WGS) entry which is preliminary data.</text>
</comment>
<reference evidence="2" key="1">
    <citation type="submission" date="2018-05" db="EMBL/GenBank/DDBJ databases">
        <title>Draft genome of Mucuna pruriens seed.</title>
        <authorList>
            <person name="Nnadi N.E."/>
            <person name="Vos R."/>
            <person name="Hasami M.H."/>
            <person name="Devisetty U.K."/>
            <person name="Aguiy J.C."/>
        </authorList>
    </citation>
    <scope>NUCLEOTIDE SEQUENCE [LARGE SCALE GENOMIC DNA]</scope>
    <source>
        <strain evidence="2">JCA_2017</strain>
    </source>
</reference>
<gene>
    <name evidence="2" type="ORF">CR513_26319</name>
</gene>